<dbReference type="EMBL" id="CP036298">
    <property type="protein sequence ID" value="QDV24335.1"/>
    <property type="molecule type" value="Genomic_DNA"/>
</dbReference>
<sequence>MKIRDVQIDGFGVWSGLSVHSMPDSMTVFYGPNEAGKTTLMNFLRTMFYGFTPDRRGRYLPPLYPGKPGGTIRVTGPGGGYEITRRGQLDQGAATGHLTVTGSDGLAQGQHRLAMLLGQVDESIFTNVFAIGLRELQELSTLDDTAAADELYKLSSGLDRVSLVDVTRQLKAARQKIVGATPDTGQMQQLMLQREKLKEEVEQLNALGRRWSELASLRNTQNSELDELKQRIGQWEVEAKAYEVGLQVRPAWHKRTEVQAQIDSLGARTDIPQSAADKLAELSLQIAEREERLNETKQKRKALRDQARSLPLRRGILGLAAKIEAANEQAPWISSIQKNIQRLEGQLSQTRDQLLEDAKRLGITEEDQQALLQDRRMARMPDLSRQAINQLAEPASEVRMWTTRFKQAKEQSEVEKKEADRLEKEIAAAMETTKFKDLKTALESNGELIALLRKRQQIEEALERLTTRREQLEEEAIDLTVDEALPLERSFMLSALFVGGAFFLIWGLGMLLPLFSSIVDYNPSTGSVMAVLGGAALFFGLMWSNVLERSTVSTLEDVEDQIDAVRKEIRKTELERDDLQRRIPSHSGTLEIQLRESEAEVTALEALLPVQHNFQAVVERYKTAKKRAGQASDALRTARSHWQRTLQQLGLSESMSPKSIRVLAEGYDSLLQTRKHLQSLEQELEARQLELGALTQRIDSLAKQVFAAKAASDAVSKRESDDEEEFDEQSSRPASSQFKKQGNSPKDSDREPVRADGEAATAALNQLSKLSALISSQEQYILQKRALKEQDQALAKTFSSIQKGIDKLHRSHSAVLAEHGCESEEQLHEMLELKEQHRKLVEQLNEFGERILAIIGGVVPYETVAKLLEGPGAADLEKRWEQISQRTQQAEQRVEQLHLRQGELSQEMKSLAANTRLSEAKLELVCIENQLKACGEHWQTLAATTGLLDRVCEVYETERQPETLREASAFLSQLTEGKYVRIWTPLGKNQLRIDNGAGQALPLEVLSRGTREAVFISLRLSLAAAYARRGVTIPLVLDDVLVNFDSIRAESAAKVLRDFAELGHQVVMFTCHEHIMRIFDRIGVQVRVLPTQGQPGEAEIFYDAQLTLPEPEPEPELELEPEPTPKAVPRVEVLAAPQPVAPQPEPPPKPVVKLPVIEVPAPPVAVEPVPLPPPPPPQETPVASPVKKVRRVVVVEQEPEIDWLWYERHSTPTISAEGWVESDAHGDDGPLPPDLWWTRHGKQVNS</sequence>
<reference evidence="5 6" key="1">
    <citation type="submission" date="2019-02" db="EMBL/GenBank/DDBJ databases">
        <title>Deep-cultivation of Planctomycetes and their phenomic and genomic characterization uncovers novel biology.</title>
        <authorList>
            <person name="Wiegand S."/>
            <person name="Jogler M."/>
            <person name="Boedeker C."/>
            <person name="Pinto D."/>
            <person name="Vollmers J."/>
            <person name="Rivas-Marin E."/>
            <person name="Kohn T."/>
            <person name="Peeters S.H."/>
            <person name="Heuer A."/>
            <person name="Rast P."/>
            <person name="Oberbeckmann S."/>
            <person name="Bunk B."/>
            <person name="Jeske O."/>
            <person name="Meyerdierks A."/>
            <person name="Storesund J.E."/>
            <person name="Kallscheuer N."/>
            <person name="Luecker S."/>
            <person name="Lage O.M."/>
            <person name="Pohl T."/>
            <person name="Merkel B.J."/>
            <person name="Hornburger P."/>
            <person name="Mueller R.-W."/>
            <person name="Bruemmer F."/>
            <person name="Labrenz M."/>
            <person name="Spormann A.M."/>
            <person name="Op den Camp H."/>
            <person name="Overmann J."/>
            <person name="Amann R."/>
            <person name="Jetten M.S.M."/>
            <person name="Mascher T."/>
            <person name="Medema M.H."/>
            <person name="Devos D.P."/>
            <person name="Kaster A.-K."/>
            <person name="Ovreas L."/>
            <person name="Rohde M."/>
            <person name="Galperin M.Y."/>
            <person name="Jogler C."/>
        </authorList>
    </citation>
    <scope>NUCLEOTIDE SEQUENCE [LARGE SCALE GENOMIC DNA]</scope>
    <source>
        <strain evidence="5 6">Q31a</strain>
    </source>
</reference>
<feature type="coiled-coil region" evidence="1">
    <location>
        <begin position="823"/>
        <end position="907"/>
    </location>
</feature>
<keyword evidence="6" id="KW-1185">Reference proteome</keyword>
<feature type="transmembrane region" description="Helical" evidence="3">
    <location>
        <begin position="527"/>
        <end position="546"/>
    </location>
</feature>
<keyword evidence="3" id="KW-0472">Membrane</keyword>
<evidence type="ECO:0000256" key="1">
    <source>
        <dbReference type="SAM" id="Coils"/>
    </source>
</evidence>
<evidence type="ECO:0000256" key="2">
    <source>
        <dbReference type="SAM" id="MobiDB-lite"/>
    </source>
</evidence>
<feature type="region of interest" description="Disordered" evidence="2">
    <location>
        <begin position="1220"/>
        <end position="1246"/>
    </location>
</feature>
<dbReference type="PANTHER" id="PTHR41259:SF1">
    <property type="entry name" value="DOUBLE-STRAND BREAK REPAIR RAD50 ATPASE, PUTATIVE-RELATED"/>
    <property type="match status" value="1"/>
</dbReference>
<feature type="coiled-coil region" evidence="1">
    <location>
        <begin position="187"/>
        <end position="245"/>
    </location>
</feature>
<name>A0A518G6Y1_9BACT</name>
<dbReference type="InterPro" id="IPR038734">
    <property type="entry name" value="YhaN_AAA"/>
</dbReference>
<dbReference type="RefSeq" id="WP_145077899.1">
    <property type="nucleotide sequence ID" value="NZ_CP036298.1"/>
</dbReference>
<accession>A0A518G6Y1</accession>
<feature type="compositionally biased region" description="Polar residues" evidence="2">
    <location>
        <begin position="732"/>
        <end position="745"/>
    </location>
</feature>
<dbReference type="InterPro" id="IPR027417">
    <property type="entry name" value="P-loop_NTPase"/>
</dbReference>
<protein>
    <recommendedName>
        <fullName evidence="4">YhaN AAA domain-containing protein</fullName>
    </recommendedName>
</protein>
<dbReference type="AlphaFoldDB" id="A0A518G6Y1"/>
<dbReference type="KEGG" id="ahel:Q31a_26510"/>
<evidence type="ECO:0000313" key="5">
    <source>
        <dbReference type="EMBL" id="QDV24335.1"/>
    </source>
</evidence>
<organism evidence="5 6">
    <name type="scientific">Aureliella helgolandensis</name>
    <dbReference type="NCBI Taxonomy" id="2527968"/>
    <lineage>
        <taxon>Bacteria</taxon>
        <taxon>Pseudomonadati</taxon>
        <taxon>Planctomycetota</taxon>
        <taxon>Planctomycetia</taxon>
        <taxon>Pirellulales</taxon>
        <taxon>Pirellulaceae</taxon>
        <taxon>Aureliella</taxon>
    </lineage>
</organism>
<feature type="domain" description="YhaN AAA" evidence="4">
    <location>
        <begin position="1"/>
        <end position="206"/>
    </location>
</feature>
<evidence type="ECO:0000259" key="4">
    <source>
        <dbReference type="Pfam" id="PF13514"/>
    </source>
</evidence>
<feature type="coiled-coil region" evidence="1">
    <location>
        <begin position="667"/>
        <end position="697"/>
    </location>
</feature>
<feature type="coiled-coil region" evidence="1">
    <location>
        <begin position="279"/>
        <end position="306"/>
    </location>
</feature>
<evidence type="ECO:0000313" key="6">
    <source>
        <dbReference type="Proteomes" id="UP000318017"/>
    </source>
</evidence>
<feature type="coiled-coil region" evidence="1">
    <location>
        <begin position="333"/>
        <end position="360"/>
    </location>
</feature>
<keyword evidence="3" id="KW-0812">Transmembrane</keyword>
<proteinExistence type="predicted"/>
<keyword evidence="1" id="KW-0175">Coiled coil</keyword>
<dbReference type="Gene3D" id="3.40.50.300">
    <property type="entry name" value="P-loop containing nucleotide triphosphate hydrolases"/>
    <property type="match status" value="2"/>
</dbReference>
<feature type="coiled-coil region" evidence="1">
    <location>
        <begin position="555"/>
        <end position="582"/>
    </location>
</feature>
<feature type="region of interest" description="Disordered" evidence="2">
    <location>
        <begin position="712"/>
        <end position="757"/>
    </location>
</feature>
<feature type="transmembrane region" description="Helical" evidence="3">
    <location>
        <begin position="491"/>
        <end position="515"/>
    </location>
</feature>
<gene>
    <name evidence="5" type="ORF">Q31a_26510</name>
</gene>
<dbReference type="Pfam" id="PF13514">
    <property type="entry name" value="AAA_27"/>
    <property type="match status" value="1"/>
</dbReference>
<keyword evidence="3" id="KW-1133">Transmembrane helix</keyword>
<evidence type="ECO:0000256" key="3">
    <source>
        <dbReference type="SAM" id="Phobius"/>
    </source>
</evidence>
<dbReference type="Proteomes" id="UP000318017">
    <property type="component" value="Chromosome"/>
</dbReference>
<dbReference type="OrthoDB" id="9764467at2"/>
<dbReference type="PANTHER" id="PTHR41259">
    <property type="entry name" value="DOUBLE-STRAND BREAK REPAIR RAD50 ATPASE, PUTATIVE-RELATED"/>
    <property type="match status" value="1"/>
</dbReference>
<feature type="compositionally biased region" description="Basic and acidic residues" evidence="2">
    <location>
        <begin position="746"/>
        <end position="757"/>
    </location>
</feature>
<dbReference type="SUPFAM" id="SSF52540">
    <property type="entry name" value="P-loop containing nucleoside triphosphate hydrolases"/>
    <property type="match status" value="1"/>
</dbReference>
<feature type="coiled-coil region" evidence="1">
    <location>
        <begin position="405"/>
        <end position="482"/>
    </location>
</feature>